<dbReference type="Proteomes" id="UP000027946">
    <property type="component" value="Unassembled WGS sequence"/>
</dbReference>
<protein>
    <submittedName>
        <fullName evidence="1">Uncharacterized protein</fullName>
    </submittedName>
</protein>
<comment type="caution">
    <text evidence="1">The sequence shown here is derived from an EMBL/GenBank/DDBJ whole genome shotgun (WGS) entry which is preliminary data.</text>
</comment>
<reference evidence="1 2" key="1">
    <citation type="submission" date="2014-03" db="EMBL/GenBank/DDBJ databases">
        <title>Genome sequence of Clostridium litorale W6, DSM 5388.</title>
        <authorList>
            <person name="Poehlein A."/>
            <person name="Jagirdar A."/>
            <person name="Khonsari B."/>
            <person name="Chibani C.M."/>
            <person name="Gutierrez Gutierrez D.A."/>
            <person name="Davydova E."/>
            <person name="Alghaithi H.S."/>
            <person name="Nair K.P."/>
            <person name="Dhamotharan K."/>
            <person name="Chandran L."/>
            <person name="G W."/>
            <person name="Daniel R."/>
        </authorList>
    </citation>
    <scope>NUCLEOTIDE SEQUENCE [LARGE SCALE GENOMIC DNA]</scope>
    <source>
        <strain evidence="1 2">W6</strain>
    </source>
</reference>
<dbReference type="STRING" id="1121324.CLIT_20c00740"/>
<proteinExistence type="predicted"/>
<name>A0A069RBH6_PEPLI</name>
<dbReference type="EMBL" id="JJMM01000020">
    <property type="protein sequence ID" value="KDR94429.1"/>
    <property type="molecule type" value="Genomic_DNA"/>
</dbReference>
<accession>A0A069RBH6</accession>
<evidence type="ECO:0000313" key="1">
    <source>
        <dbReference type="EMBL" id="KDR94429.1"/>
    </source>
</evidence>
<gene>
    <name evidence="1" type="ORF">CLIT_20c00740</name>
</gene>
<dbReference type="AlphaFoldDB" id="A0A069RBH6"/>
<keyword evidence="2" id="KW-1185">Reference proteome</keyword>
<sequence>MRSSSLIIMLGIFWCVLEGKFSSETLILGALISICVYCLNKLNYTSK</sequence>
<organism evidence="1 2">
    <name type="scientific">Peptoclostridium litorale DSM 5388</name>
    <dbReference type="NCBI Taxonomy" id="1121324"/>
    <lineage>
        <taxon>Bacteria</taxon>
        <taxon>Bacillati</taxon>
        <taxon>Bacillota</taxon>
        <taxon>Clostridia</taxon>
        <taxon>Peptostreptococcales</taxon>
        <taxon>Peptoclostridiaceae</taxon>
        <taxon>Peptoclostridium</taxon>
    </lineage>
</organism>
<evidence type="ECO:0000313" key="2">
    <source>
        <dbReference type="Proteomes" id="UP000027946"/>
    </source>
</evidence>